<accession>A0A2N5X3R0</accession>
<comment type="caution">
    <text evidence="11">The sequence shown here is derived from an EMBL/GenBank/DDBJ whole genome shotgun (WGS) entry which is preliminary data.</text>
</comment>
<dbReference type="OrthoDB" id="9784466at2"/>
<sequence length="217" mass="23940">MSLAIFDLDNTLIGGDSDHLWGQFVCEQGLVDAESFAARNDQFYADYQAGQLDILSYLRFALGPLKGRSADELDSWHRAFMASKIEPIMLARAEQLIQRHRDQGDDLLIITATNEFITRPIAAALGIADILASEAQIIDGLYTGEPAGTPSYKEGKITRLRQWLAGKDIPLAGAYFYSDSHNDLPLLELVDKPVAVDPDNTLLAHARQAGWPVISLR</sequence>
<dbReference type="InterPro" id="IPR050582">
    <property type="entry name" value="HAD-like_SerB"/>
</dbReference>
<dbReference type="EMBL" id="PKUS01000008">
    <property type="protein sequence ID" value="PLW69131.1"/>
    <property type="molecule type" value="Genomic_DNA"/>
</dbReference>
<evidence type="ECO:0000256" key="3">
    <source>
        <dbReference type="ARBA" id="ARBA00013085"/>
    </source>
</evidence>
<evidence type="ECO:0000256" key="4">
    <source>
        <dbReference type="ARBA" id="ARBA00021697"/>
    </source>
</evidence>
<keyword evidence="7" id="KW-0460">Magnesium</keyword>
<dbReference type="GO" id="GO:0046872">
    <property type="term" value="F:metal ion binding"/>
    <property type="evidence" value="ECO:0007669"/>
    <property type="project" value="UniProtKB-KW"/>
</dbReference>
<keyword evidence="12" id="KW-1185">Reference proteome</keyword>
<comment type="catalytic activity">
    <reaction evidence="9">
        <text>L-histidinol phosphate + H2O = L-histidinol + phosphate</text>
        <dbReference type="Rhea" id="RHEA:14465"/>
        <dbReference type="ChEBI" id="CHEBI:15377"/>
        <dbReference type="ChEBI" id="CHEBI:43474"/>
        <dbReference type="ChEBI" id="CHEBI:57699"/>
        <dbReference type="ChEBI" id="CHEBI:57980"/>
        <dbReference type="EC" id="3.1.3.15"/>
    </reaction>
    <physiologicalReaction direction="left-to-right" evidence="9">
        <dbReference type="Rhea" id="RHEA:14466"/>
    </physiologicalReaction>
</comment>
<organism evidence="11 12">
    <name type="scientific">Pseudohalioglobus lutimaris</name>
    <dbReference type="NCBI Taxonomy" id="1737061"/>
    <lineage>
        <taxon>Bacteria</taxon>
        <taxon>Pseudomonadati</taxon>
        <taxon>Pseudomonadota</taxon>
        <taxon>Gammaproteobacteria</taxon>
        <taxon>Cellvibrionales</taxon>
        <taxon>Halieaceae</taxon>
        <taxon>Pseudohalioglobus</taxon>
    </lineage>
</organism>
<dbReference type="InterPro" id="IPR006385">
    <property type="entry name" value="HAD_hydro_SerB1"/>
</dbReference>
<reference evidence="11 12" key="1">
    <citation type="submission" date="2018-01" db="EMBL/GenBank/DDBJ databases">
        <title>The draft genome sequence of Halioglobus lutimaris HF004.</title>
        <authorList>
            <person name="Du Z.-J."/>
            <person name="Shi M.-J."/>
        </authorList>
    </citation>
    <scope>NUCLEOTIDE SEQUENCE [LARGE SCALE GENOMIC DNA]</scope>
    <source>
        <strain evidence="11 12">HF004</strain>
    </source>
</reference>
<evidence type="ECO:0000256" key="5">
    <source>
        <dbReference type="ARBA" id="ARBA00022723"/>
    </source>
</evidence>
<dbReference type="AlphaFoldDB" id="A0A2N5X3R0"/>
<dbReference type="InterPro" id="IPR036412">
    <property type="entry name" value="HAD-like_sf"/>
</dbReference>
<dbReference type="Gene3D" id="1.20.1440.100">
    <property type="entry name" value="SG protein - dephosphorylation function"/>
    <property type="match status" value="1"/>
</dbReference>
<dbReference type="Gene3D" id="3.40.50.1000">
    <property type="entry name" value="HAD superfamily/HAD-like"/>
    <property type="match status" value="1"/>
</dbReference>
<evidence type="ECO:0000256" key="10">
    <source>
        <dbReference type="ARBA" id="ARBA00053547"/>
    </source>
</evidence>
<dbReference type="FunFam" id="3.40.50.1000:FF:000025">
    <property type="entry name" value="HAD hydrolase, family IB"/>
    <property type="match status" value="1"/>
</dbReference>
<evidence type="ECO:0000256" key="9">
    <source>
        <dbReference type="ARBA" id="ARBA00052092"/>
    </source>
</evidence>
<dbReference type="GO" id="GO:0004401">
    <property type="term" value="F:histidinol-phosphatase activity"/>
    <property type="evidence" value="ECO:0007669"/>
    <property type="project" value="UniProtKB-EC"/>
</dbReference>
<proteinExistence type="inferred from homology"/>
<dbReference type="RefSeq" id="WP_101517862.1">
    <property type="nucleotide sequence ID" value="NZ_PKUS01000008.1"/>
</dbReference>
<dbReference type="Proteomes" id="UP000235005">
    <property type="component" value="Unassembled WGS sequence"/>
</dbReference>
<dbReference type="InterPro" id="IPR023214">
    <property type="entry name" value="HAD_sf"/>
</dbReference>
<evidence type="ECO:0000256" key="6">
    <source>
        <dbReference type="ARBA" id="ARBA00022801"/>
    </source>
</evidence>
<evidence type="ECO:0000313" key="11">
    <source>
        <dbReference type="EMBL" id="PLW69131.1"/>
    </source>
</evidence>
<dbReference type="Pfam" id="PF12710">
    <property type="entry name" value="HAD"/>
    <property type="match status" value="1"/>
</dbReference>
<evidence type="ECO:0000256" key="8">
    <source>
        <dbReference type="ARBA" id="ARBA00033209"/>
    </source>
</evidence>
<comment type="pathway">
    <text evidence="1">Amino-acid biosynthesis; L-histidine biosynthesis; L-histidine from 5-phospho-alpha-D-ribose 1-diphosphate: step 8/9.</text>
</comment>
<dbReference type="SUPFAM" id="SSF56784">
    <property type="entry name" value="HAD-like"/>
    <property type="match status" value="1"/>
</dbReference>
<comment type="similarity">
    <text evidence="2">Belongs to the HAD-like hydrolase superfamily. SerB family.</text>
</comment>
<dbReference type="NCBIfam" id="TIGR01488">
    <property type="entry name" value="HAD-SF-IB"/>
    <property type="match status" value="1"/>
</dbReference>
<evidence type="ECO:0000256" key="7">
    <source>
        <dbReference type="ARBA" id="ARBA00022842"/>
    </source>
</evidence>
<evidence type="ECO:0000256" key="1">
    <source>
        <dbReference type="ARBA" id="ARBA00004970"/>
    </source>
</evidence>
<gene>
    <name evidence="11" type="ORF">C0039_08695</name>
</gene>
<evidence type="ECO:0000256" key="2">
    <source>
        <dbReference type="ARBA" id="ARBA00009184"/>
    </source>
</evidence>
<dbReference type="NCBIfam" id="TIGR01490">
    <property type="entry name" value="HAD-SF-IB-hyp1"/>
    <property type="match status" value="1"/>
</dbReference>
<dbReference type="EC" id="3.1.3.15" evidence="3"/>
<keyword evidence="5" id="KW-0479">Metal-binding</keyword>
<dbReference type="PANTHER" id="PTHR43344:SF13">
    <property type="entry name" value="PHOSPHATASE RV3661-RELATED"/>
    <property type="match status" value="1"/>
</dbReference>
<dbReference type="CDD" id="cd02612">
    <property type="entry name" value="HAD_PGPPase"/>
    <property type="match status" value="1"/>
</dbReference>
<name>A0A2N5X3R0_9GAMM</name>
<comment type="function">
    <text evidence="10">Catalyzes the dephosphorylation of histidinol-phosphate to histidinol, the direct precursor of histidine.</text>
</comment>
<protein>
    <recommendedName>
        <fullName evidence="4">Histidinol-phosphatase</fullName>
        <ecNumber evidence="3">3.1.3.15</ecNumber>
    </recommendedName>
    <alternativeName>
        <fullName evidence="8">Histidinol-phosphate phosphatase</fullName>
    </alternativeName>
</protein>
<keyword evidence="6 11" id="KW-0378">Hydrolase</keyword>
<dbReference type="PANTHER" id="PTHR43344">
    <property type="entry name" value="PHOSPHOSERINE PHOSPHATASE"/>
    <property type="match status" value="1"/>
</dbReference>
<evidence type="ECO:0000313" key="12">
    <source>
        <dbReference type="Proteomes" id="UP000235005"/>
    </source>
</evidence>